<dbReference type="EMBL" id="ODYU01001776">
    <property type="protein sequence ID" value="SOQ38447.1"/>
    <property type="molecule type" value="Genomic_DNA"/>
</dbReference>
<gene>
    <name evidence="2" type="ORF">SFRICE_011413</name>
</gene>
<protein>
    <submittedName>
        <fullName evidence="2">SFRICE_011413</fullName>
    </submittedName>
</protein>
<evidence type="ECO:0000256" key="1">
    <source>
        <dbReference type="SAM" id="MobiDB-lite"/>
    </source>
</evidence>
<feature type="region of interest" description="Disordered" evidence="1">
    <location>
        <begin position="200"/>
        <end position="221"/>
    </location>
</feature>
<name>A0A2H1VC93_SPOFR</name>
<evidence type="ECO:0000313" key="2">
    <source>
        <dbReference type="EMBL" id="SOQ38447.1"/>
    </source>
</evidence>
<dbReference type="AlphaFoldDB" id="A0A2H1VC93"/>
<organism evidence="2">
    <name type="scientific">Spodoptera frugiperda</name>
    <name type="common">Fall armyworm</name>
    <dbReference type="NCBI Taxonomy" id="7108"/>
    <lineage>
        <taxon>Eukaryota</taxon>
        <taxon>Metazoa</taxon>
        <taxon>Ecdysozoa</taxon>
        <taxon>Arthropoda</taxon>
        <taxon>Hexapoda</taxon>
        <taxon>Insecta</taxon>
        <taxon>Pterygota</taxon>
        <taxon>Neoptera</taxon>
        <taxon>Endopterygota</taxon>
        <taxon>Lepidoptera</taxon>
        <taxon>Glossata</taxon>
        <taxon>Ditrysia</taxon>
        <taxon>Noctuoidea</taxon>
        <taxon>Noctuidae</taxon>
        <taxon>Amphipyrinae</taxon>
        <taxon>Spodoptera</taxon>
    </lineage>
</organism>
<reference evidence="2" key="1">
    <citation type="submission" date="2016-07" db="EMBL/GenBank/DDBJ databases">
        <authorList>
            <person name="Bretaudeau A."/>
        </authorList>
    </citation>
    <scope>NUCLEOTIDE SEQUENCE</scope>
    <source>
        <strain evidence="2">Rice</strain>
        <tissue evidence="2">Whole body</tissue>
    </source>
</reference>
<accession>A0A2H1VC93</accession>
<proteinExistence type="predicted"/>
<sequence length="221" mass="24333">MVDCLVGRVVASATAEQGVSGLIPGSGKVLLGFFQIFENFSVVARSLELCPGYGNRLTPYYMGLRKSSNVFFRHGRAPDQTSALLGPICDDFLRRARIAMRCTHETDGGSNPLTSPALGKTRESVSLLLTKNHPVPTPYTYSNRLTPYYMRLITQIVKTSQFQFPNNPEIPNHQKVGNALITPLVFQVYMGGVDFLPSGGKSSNDFSHPGRDERECQTLTD</sequence>
<feature type="compositionally biased region" description="Basic and acidic residues" evidence="1">
    <location>
        <begin position="208"/>
        <end position="221"/>
    </location>
</feature>